<keyword evidence="4 8" id="KW-0689">Ribosomal protein</keyword>
<dbReference type="FunFam" id="1.10.287.1480:FF:000001">
    <property type="entry name" value="30S ribosomal protein S14"/>
    <property type="match status" value="1"/>
</dbReference>
<dbReference type="PANTHER" id="PTHR19836:SF19">
    <property type="entry name" value="SMALL RIBOSOMAL SUBUNIT PROTEIN US14M"/>
    <property type="match status" value="1"/>
</dbReference>
<keyword evidence="5 8" id="KW-0687">Ribonucleoprotein</keyword>
<keyword evidence="3 8" id="KW-0699">rRNA-binding</keyword>
<name>A0A1Z4KKV4_ANAVA</name>
<dbReference type="SMR" id="A0A1Z4KKV4"/>
<evidence type="ECO:0000256" key="2">
    <source>
        <dbReference type="ARBA" id="ARBA00009083"/>
    </source>
</evidence>
<comment type="similarity">
    <text evidence="2 8">Belongs to the universal ribosomal protein uS14 family.</text>
</comment>
<dbReference type="NCBIfam" id="NF006477">
    <property type="entry name" value="PRK08881.1"/>
    <property type="match status" value="1"/>
</dbReference>
<dbReference type="GO" id="GO:0003735">
    <property type="term" value="F:structural constituent of ribosome"/>
    <property type="evidence" value="ECO:0007669"/>
    <property type="project" value="InterPro"/>
</dbReference>
<accession>A0A1Z4KKV4</accession>
<organism evidence="9 10">
    <name type="scientific">Trichormus variabilis NIES-23</name>
    <dbReference type="NCBI Taxonomy" id="1973479"/>
    <lineage>
        <taxon>Bacteria</taxon>
        <taxon>Bacillati</taxon>
        <taxon>Cyanobacteriota</taxon>
        <taxon>Cyanophyceae</taxon>
        <taxon>Nostocales</taxon>
        <taxon>Nostocaceae</taxon>
        <taxon>Trichormus</taxon>
    </lineage>
</organism>
<evidence type="ECO:0000313" key="9">
    <source>
        <dbReference type="EMBL" id="BAY69597.1"/>
    </source>
</evidence>
<keyword evidence="8" id="KW-0694">RNA-binding</keyword>
<dbReference type="EMBL" id="AP018216">
    <property type="protein sequence ID" value="BAY69597.1"/>
    <property type="molecule type" value="Genomic_DNA"/>
</dbReference>
<evidence type="ECO:0000256" key="5">
    <source>
        <dbReference type="ARBA" id="ARBA00023274"/>
    </source>
</evidence>
<gene>
    <name evidence="8 9" type="primary">rps14</name>
    <name evidence="8" type="synonym">rpsN</name>
    <name evidence="9" type="ORF">NIES23_23910</name>
</gene>
<evidence type="ECO:0000256" key="4">
    <source>
        <dbReference type="ARBA" id="ARBA00022980"/>
    </source>
</evidence>
<dbReference type="GO" id="GO:0019843">
    <property type="term" value="F:rRNA binding"/>
    <property type="evidence" value="ECO:0007669"/>
    <property type="project" value="UniProtKB-UniRule"/>
</dbReference>
<evidence type="ECO:0000256" key="6">
    <source>
        <dbReference type="ARBA" id="ARBA00035167"/>
    </source>
</evidence>
<evidence type="ECO:0000256" key="1">
    <source>
        <dbReference type="ARBA" id="ARBA00003686"/>
    </source>
</evidence>
<evidence type="ECO:0000256" key="3">
    <source>
        <dbReference type="ARBA" id="ARBA00022730"/>
    </source>
</evidence>
<dbReference type="GO" id="GO:0015935">
    <property type="term" value="C:small ribosomal subunit"/>
    <property type="evidence" value="ECO:0007669"/>
    <property type="project" value="TreeGrafter"/>
</dbReference>
<dbReference type="HAMAP" id="MF_00537">
    <property type="entry name" value="Ribosomal_uS14_1"/>
    <property type="match status" value="1"/>
</dbReference>
<dbReference type="Pfam" id="PF00253">
    <property type="entry name" value="Ribosomal_S14"/>
    <property type="match status" value="1"/>
</dbReference>
<dbReference type="Proteomes" id="UP000217507">
    <property type="component" value="Chromosome"/>
</dbReference>
<dbReference type="Gene3D" id="1.10.287.1480">
    <property type="match status" value="1"/>
</dbReference>
<dbReference type="AlphaFoldDB" id="A0A1Z4KKV4"/>
<dbReference type="InterPro" id="IPR023036">
    <property type="entry name" value="Ribosomal_uS14_bac/plastid"/>
</dbReference>
<dbReference type="GO" id="GO:0006412">
    <property type="term" value="P:translation"/>
    <property type="evidence" value="ECO:0007669"/>
    <property type="project" value="UniProtKB-UniRule"/>
</dbReference>
<evidence type="ECO:0000256" key="7">
    <source>
        <dbReference type="ARBA" id="ARBA00047110"/>
    </source>
</evidence>
<evidence type="ECO:0000313" key="10">
    <source>
        <dbReference type="Proteomes" id="UP000217507"/>
    </source>
</evidence>
<comment type="subunit">
    <text evidence="7 8">Part of the 30S ribosomal subunit. Contacts proteins S3 and S10.</text>
</comment>
<reference evidence="9 10" key="1">
    <citation type="submission" date="2017-06" db="EMBL/GenBank/DDBJ databases">
        <title>Genome sequencing of cyanobaciteial culture collection at National Institute for Environmental Studies (NIES).</title>
        <authorList>
            <person name="Hirose Y."/>
            <person name="Shimura Y."/>
            <person name="Fujisawa T."/>
            <person name="Nakamura Y."/>
            <person name="Kawachi M."/>
        </authorList>
    </citation>
    <scope>NUCLEOTIDE SEQUENCE [LARGE SCALE GENOMIC DNA]</scope>
    <source>
        <strain evidence="9 10">NIES-23</strain>
    </source>
</reference>
<comment type="function">
    <text evidence="1 8">Binds 16S rRNA, required for the assembly of 30S particles and may also be responsible for determining the conformation of the 16S rRNA at the A site.</text>
</comment>
<protein>
    <recommendedName>
        <fullName evidence="6 8">Small ribosomal subunit protein uS14</fullName>
    </recommendedName>
</protein>
<sequence>MAKKSMIEREKKRAKLVEKYSEKREALLEEFRTTESPLEKLEIHRQIQQLPRNSAPNRRRNRCWVTGRPRGVYRDFGLSRNVLREWAHEGLLPGVVKSSW</sequence>
<evidence type="ECO:0000256" key="8">
    <source>
        <dbReference type="HAMAP-Rule" id="MF_00537"/>
    </source>
</evidence>
<dbReference type="InterPro" id="IPR001209">
    <property type="entry name" value="Ribosomal_uS14"/>
</dbReference>
<dbReference type="SUPFAM" id="SSF57716">
    <property type="entry name" value="Glucocorticoid receptor-like (DNA-binding domain)"/>
    <property type="match status" value="1"/>
</dbReference>
<dbReference type="InterPro" id="IPR018271">
    <property type="entry name" value="Ribosomal_uS14_CS"/>
</dbReference>
<dbReference type="GO" id="GO:0005737">
    <property type="term" value="C:cytoplasm"/>
    <property type="evidence" value="ECO:0007669"/>
    <property type="project" value="UniProtKB-ARBA"/>
</dbReference>
<dbReference type="PROSITE" id="PS00527">
    <property type="entry name" value="RIBOSOMAL_S14"/>
    <property type="match status" value="1"/>
</dbReference>
<dbReference type="PANTHER" id="PTHR19836">
    <property type="entry name" value="30S RIBOSOMAL PROTEIN S14"/>
    <property type="match status" value="1"/>
</dbReference>
<proteinExistence type="inferred from homology"/>